<dbReference type="PROSITE" id="PS51257">
    <property type="entry name" value="PROKAR_LIPOPROTEIN"/>
    <property type="match status" value="1"/>
</dbReference>
<reference evidence="2" key="1">
    <citation type="submission" date="2023-01" db="EMBL/GenBank/DDBJ databases">
        <title>Sulfurovum sp. XTW-4 genome assembly.</title>
        <authorList>
            <person name="Wang J."/>
        </authorList>
    </citation>
    <scope>NUCLEOTIDE SEQUENCE</scope>
    <source>
        <strain evidence="2">XTW-4</strain>
    </source>
</reference>
<feature type="compositionally biased region" description="Acidic residues" evidence="1">
    <location>
        <begin position="225"/>
        <end position="266"/>
    </location>
</feature>
<dbReference type="RefSeq" id="WP_289401321.1">
    <property type="nucleotide sequence ID" value="NZ_JAQIBC010000002.1"/>
</dbReference>
<feature type="region of interest" description="Disordered" evidence="1">
    <location>
        <begin position="159"/>
        <end position="266"/>
    </location>
</feature>
<evidence type="ECO:0000313" key="3">
    <source>
        <dbReference type="Proteomes" id="UP001169066"/>
    </source>
</evidence>
<evidence type="ECO:0000256" key="1">
    <source>
        <dbReference type="SAM" id="MobiDB-lite"/>
    </source>
</evidence>
<evidence type="ECO:0000313" key="2">
    <source>
        <dbReference type="EMBL" id="MDM5263206.1"/>
    </source>
</evidence>
<organism evidence="2 3">
    <name type="scientific">Sulfurovum xiamenensis</name>
    <dbReference type="NCBI Taxonomy" id="3019066"/>
    <lineage>
        <taxon>Bacteria</taxon>
        <taxon>Pseudomonadati</taxon>
        <taxon>Campylobacterota</taxon>
        <taxon>Epsilonproteobacteria</taxon>
        <taxon>Campylobacterales</taxon>
        <taxon>Sulfurovaceae</taxon>
        <taxon>Sulfurovum</taxon>
    </lineage>
</organism>
<dbReference type="Proteomes" id="UP001169066">
    <property type="component" value="Unassembled WGS sequence"/>
</dbReference>
<proteinExistence type="predicted"/>
<name>A0ABT7QQ43_9BACT</name>
<accession>A0ABT7QQ43</accession>
<feature type="compositionally biased region" description="Acidic residues" evidence="1">
    <location>
        <begin position="160"/>
        <end position="217"/>
    </location>
</feature>
<comment type="caution">
    <text evidence="2">The sequence shown here is derived from an EMBL/GenBank/DDBJ whole genome shotgun (WGS) entry which is preliminary data.</text>
</comment>
<protein>
    <submittedName>
        <fullName evidence="2">Uncharacterized protein</fullName>
    </submittedName>
</protein>
<gene>
    <name evidence="2" type="ORF">PF327_03275</name>
</gene>
<sequence>MKKIHVLTSGLVSTLVGLSLMGCGGSTSTEQTVLEPTVKVIGTVPGTLIEVFCEDGSYYSTTSVQNGTDQHPFEIEVPLNTDCRIVMTTNENEPDNKVVTPIGIVTVDGNSTLFRAQGDVDLGYVDLAMDREFIVDIEGDGVSDEVLEIEVENGLLSVELENDPMDQDGDGLLDVYDNDDGDEFCNHDDDDDDNDGISDDEDTDDDGDGIADNDTDGDGISNDHDVDDDNDGLDDDEDDDDDNDGINDDEDDDDDNDGISDEEDDD</sequence>
<dbReference type="EMBL" id="JAQIBC010000002">
    <property type="protein sequence ID" value="MDM5263206.1"/>
    <property type="molecule type" value="Genomic_DNA"/>
</dbReference>
<keyword evidence="3" id="KW-1185">Reference proteome</keyword>